<feature type="region of interest" description="Disordered" evidence="1">
    <location>
        <begin position="1"/>
        <end position="24"/>
    </location>
</feature>
<organism evidence="2 3">
    <name type="scientific">Rhodococcus ruber</name>
    <dbReference type="NCBI Taxonomy" id="1830"/>
    <lineage>
        <taxon>Bacteria</taxon>
        <taxon>Bacillati</taxon>
        <taxon>Actinomycetota</taxon>
        <taxon>Actinomycetes</taxon>
        <taxon>Mycobacteriales</taxon>
        <taxon>Nocardiaceae</taxon>
        <taxon>Rhodococcus</taxon>
    </lineage>
</organism>
<evidence type="ECO:0000256" key="1">
    <source>
        <dbReference type="SAM" id="MobiDB-lite"/>
    </source>
</evidence>
<evidence type="ECO:0000313" key="2">
    <source>
        <dbReference type="EMBL" id="CDZ89595.1"/>
    </source>
</evidence>
<protein>
    <submittedName>
        <fullName evidence="2">Uncharacterized protein</fullName>
    </submittedName>
</protein>
<name>A0A098BMZ9_9NOCA</name>
<evidence type="ECO:0000313" key="3">
    <source>
        <dbReference type="Proteomes" id="UP000042997"/>
    </source>
</evidence>
<sequence length="155" mass="17119">MGIVVDDGPGVVAQPDARQGGAHLGQDPRAQLLVLEHLSEILQRHHHQPRLRYRILELIRVSIRHQATPTSVQSRVTGSSYYKRLNMMDGCPGGDGPAQAGGARAPLPPVFRKRSFSEHGRERADTTAPPAPAMFQNSCRKPMVQNGRPRRVVEH</sequence>
<feature type="region of interest" description="Disordered" evidence="1">
    <location>
        <begin position="116"/>
        <end position="155"/>
    </location>
</feature>
<proteinExistence type="predicted"/>
<reference evidence="2 3" key="1">
    <citation type="journal article" date="2014" name="Genome Announc.">
        <title>Draft Genome Sequence of Propane- and Butane-Oxidizing Actinobacterium Rhodococcus ruber IEGM 231.</title>
        <authorList>
            <person name="Ivshina I.B."/>
            <person name="Kuyukina M.S."/>
            <person name="Krivoruchko A.V."/>
            <person name="Barbe V."/>
            <person name="Fischer C."/>
        </authorList>
    </citation>
    <scope>NUCLEOTIDE SEQUENCE [LARGE SCALE GENOMIC DNA]</scope>
</reference>
<accession>A0A098BMZ9</accession>
<feature type="compositionally biased region" description="Basic and acidic residues" evidence="1">
    <location>
        <begin position="116"/>
        <end position="125"/>
    </location>
</feature>
<dbReference type="AlphaFoldDB" id="A0A098BMZ9"/>
<dbReference type="Proteomes" id="UP000042997">
    <property type="component" value="Unassembled WGS sequence"/>
</dbReference>
<gene>
    <name evidence="2" type="ORF">RHRU231_50017</name>
</gene>
<dbReference type="EMBL" id="CCSD01000061">
    <property type="protein sequence ID" value="CDZ89595.1"/>
    <property type="molecule type" value="Genomic_DNA"/>
</dbReference>